<dbReference type="RefSeq" id="WP_074267707.1">
    <property type="nucleotide sequence ID" value="NZ_FSRM01000002.1"/>
</dbReference>
<reference evidence="10 11" key="1">
    <citation type="submission" date="2016-11" db="EMBL/GenBank/DDBJ databases">
        <authorList>
            <person name="Jaros S."/>
            <person name="Januszkiewicz K."/>
            <person name="Wedrychowicz H."/>
        </authorList>
    </citation>
    <scope>NUCLEOTIDE SEQUENCE [LARGE SCALE GENOMIC DNA]</scope>
    <source>
        <strain evidence="10 11">GAS86</strain>
    </source>
</reference>
<evidence type="ECO:0000256" key="6">
    <source>
        <dbReference type="SAM" id="MobiDB-lite"/>
    </source>
</evidence>
<comment type="similarity">
    <text evidence="3">Belongs to the methyl-accepting chemotaxis (MCP) protein family.</text>
</comment>
<keyword evidence="5" id="KW-0175">Coiled coil</keyword>
<keyword evidence="7" id="KW-0812">Transmembrane</keyword>
<evidence type="ECO:0000256" key="3">
    <source>
        <dbReference type="ARBA" id="ARBA00029447"/>
    </source>
</evidence>
<dbReference type="PANTHER" id="PTHR43531">
    <property type="entry name" value="PROTEIN ICFG"/>
    <property type="match status" value="1"/>
</dbReference>
<evidence type="ECO:0000256" key="4">
    <source>
        <dbReference type="PROSITE-ProRule" id="PRU00284"/>
    </source>
</evidence>
<feature type="domain" description="Methyl-accepting transducer" evidence="8">
    <location>
        <begin position="269"/>
        <end position="498"/>
    </location>
</feature>
<dbReference type="InterPro" id="IPR004089">
    <property type="entry name" value="MCPsignal_dom"/>
</dbReference>
<feature type="transmembrane region" description="Helical" evidence="7">
    <location>
        <begin position="188"/>
        <end position="211"/>
    </location>
</feature>
<dbReference type="PROSITE" id="PS50111">
    <property type="entry name" value="CHEMOTAXIS_TRANSDUC_2"/>
    <property type="match status" value="1"/>
</dbReference>
<organism evidence="10 11">
    <name type="scientific">Paraburkholderia phenazinium</name>
    <dbReference type="NCBI Taxonomy" id="60549"/>
    <lineage>
        <taxon>Bacteria</taxon>
        <taxon>Pseudomonadati</taxon>
        <taxon>Pseudomonadota</taxon>
        <taxon>Betaproteobacteria</taxon>
        <taxon>Burkholderiales</taxon>
        <taxon>Burkholderiaceae</taxon>
        <taxon>Paraburkholderia</taxon>
    </lineage>
</organism>
<dbReference type="GO" id="GO:0004888">
    <property type="term" value="F:transmembrane signaling receptor activity"/>
    <property type="evidence" value="ECO:0007669"/>
    <property type="project" value="InterPro"/>
</dbReference>
<proteinExistence type="inferred from homology"/>
<dbReference type="InterPro" id="IPR004090">
    <property type="entry name" value="Chemotax_Me-accpt_rcpt"/>
</dbReference>
<dbReference type="InterPro" id="IPR004091">
    <property type="entry name" value="Chemotax_Me-accpt_rcpt_Me-site"/>
</dbReference>
<feature type="compositionally biased region" description="Low complexity" evidence="6">
    <location>
        <begin position="519"/>
        <end position="531"/>
    </location>
</feature>
<evidence type="ECO:0000256" key="7">
    <source>
        <dbReference type="SAM" id="Phobius"/>
    </source>
</evidence>
<dbReference type="PROSITE" id="PS50885">
    <property type="entry name" value="HAMP"/>
    <property type="match status" value="1"/>
</dbReference>
<dbReference type="Gene3D" id="1.10.287.950">
    <property type="entry name" value="Methyl-accepting chemotaxis protein"/>
    <property type="match status" value="1"/>
</dbReference>
<feature type="region of interest" description="Disordered" evidence="6">
    <location>
        <begin position="516"/>
        <end position="535"/>
    </location>
</feature>
<dbReference type="AlphaFoldDB" id="A0A1N6K1R1"/>
<dbReference type="GO" id="GO:0006935">
    <property type="term" value="P:chemotaxis"/>
    <property type="evidence" value="ECO:0007669"/>
    <property type="project" value="InterPro"/>
</dbReference>
<dbReference type="CDD" id="cd11386">
    <property type="entry name" value="MCP_signal"/>
    <property type="match status" value="1"/>
</dbReference>
<evidence type="ECO:0000259" key="8">
    <source>
        <dbReference type="PROSITE" id="PS50111"/>
    </source>
</evidence>
<dbReference type="Proteomes" id="UP000184693">
    <property type="component" value="Unassembled WGS sequence"/>
</dbReference>
<dbReference type="SUPFAM" id="SSF58104">
    <property type="entry name" value="Methyl-accepting chemotaxis protein (MCP) signaling domain"/>
    <property type="match status" value="1"/>
</dbReference>
<feature type="domain" description="HAMP" evidence="9">
    <location>
        <begin position="212"/>
        <end position="264"/>
    </location>
</feature>
<feature type="coiled-coil region" evidence="5">
    <location>
        <begin position="441"/>
        <end position="507"/>
    </location>
</feature>
<dbReference type="Pfam" id="PF00015">
    <property type="entry name" value="MCPsignal"/>
    <property type="match status" value="1"/>
</dbReference>
<protein>
    <submittedName>
        <fullName evidence="10">Methyl-accepting chemotaxis protein</fullName>
    </submittedName>
</protein>
<dbReference type="FunFam" id="1.10.287.950:FF:000001">
    <property type="entry name" value="Methyl-accepting chemotaxis sensory transducer"/>
    <property type="match status" value="1"/>
</dbReference>
<feature type="transmembrane region" description="Helical" evidence="7">
    <location>
        <begin position="12"/>
        <end position="34"/>
    </location>
</feature>
<dbReference type="InterPro" id="IPR003660">
    <property type="entry name" value="HAMP_dom"/>
</dbReference>
<dbReference type="PRINTS" id="PR00260">
    <property type="entry name" value="CHEMTRNSDUCR"/>
</dbReference>
<keyword evidence="4" id="KW-0807">Transducer</keyword>
<keyword evidence="7" id="KW-0472">Membrane</keyword>
<dbReference type="PANTHER" id="PTHR43531:SF14">
    <property type="entry name" value="METHYL-ACCEPTING CHEMOTAXIS PROTEIN I-RELATED"/>
    <property type="match status" value="1"/>
</dbReference>
<evidence type="ECO:0000256" key="5">
    <source>
        <dbReference type="SAM" id="Coils"/>
    </source>
</evidence>
<dbReference type="Pfam" id="PF12729">
    <property type="entry name" value="4HB_MCP_1"/>
    <property type="match status" value="1"/>
</dbReference>
<evidence type="ECO:0000313" key="11">
    <source>
        <dbReference type="Proteomes" id="UP000184693"/>
    </source>
</evidence>
<dbReference type="SMART" id="SM00304">
    <property type="entry name" value="HAMP"/>
    <property type="match status" value="1"/>
</dbReference>
<evidence type="ECO:0000313" key="10">
    <source>
        <dbReference type="EMBL" id="SIO50522.1"/>
    </source>
</evidence>
<gene>
    <name evidence="10" type="ORF">SAMN05444168_5778</name>
</gene>
<comment type="subcellular location">
    <subcellularLocation>
        <location evidence="1">Membrane</location>
    </subcellularLocation>
</comment>
<dbReference type="Pfam" id="PF00672">
    <property type="entry name" value="HAMP"/>
    <property type="match status" value="1"/>
</dbReference>
<dbReference type="EMBL" id="FSRM01000002">
    <property type="protein sequence ID" value="SIO50522.1"/>
    <property type="molecule type" value="Genomic_DNA"/>
</dbReference>
<accession>A0A1N6K1R1</accession>
<dbReference type="InterPro" id="IPR024478">
    <property type="entry name" value="HlyB_4HB_MCP"/>
</dbReference>
<name>A0A1N6K1R1_9BURK</name>
<dbReference type="GO" id="GO:0007165">
    <property type="term" value="P:signal transduction"/>
    <property type="evidence" value="ECO:0007669"/>
    <property type="project" value="UniProtKB-KW"/>
</dbReference>
<dbReference type="PROSITE" id="PS00538">
    <property type="entry name" value="CHEMOTAXIS_TRANSDUC_1"/>
    <property type="match status" value="1"/>
</dbReference>
<sequence>MNKLTNTIRFKIILALGACIVLMIAIGLMGVRGLSTMSSDMNSMYTSSTVPIEDLAATQADALKIRLMLSRLMGMHDANDQKQAVGQVRELQKKLNTSWTDYYPGKVSDDDERKVADQIAAQSADFKSQVDTVLSAVDGGTFDASSTSLEKMRDVGNALSDTIDQDIDINAAQVKQTADQGVDTFHTLLWVAIGTIVLGLIVAIAASMYLLKTIMIPLGAALNVAQRIAEGQLENELSVHSKDEFGHLLGALKQMDTQLASIVRGIKTSSESIMVASSEIAAGNMDLSSRTEEQAASLEETAASMEQLTATVKQNSENARQATTLAGNASEIADKGNTVVERMLVTMGDITASSSKIAEITTLIEGIAFQTNILALNAAVEAARAGEQGRGFAVVAGEVRSLAQRSSSAAKEIKDLIQSSVATIHSGSTQAEEVGRTMTEVQQAIKRVADINAEISAASDEQSRGIEQVNQAVSQMDEVTQQNAALVEEASAAAQSLEQQAAQQKRAVSVFKVAESHSAAAPRAQRDAAAPAKKRAPIMRPAVKREPLTAAAQPAVALSDAGSNNWETF</sequence>
<dbReference type="CDD" id="cd06225">
    <property type="entry name" value="HAMP"/>
    <property type="match status" value="1"/>
</dbReference>
<evidence type="ECO:0000259" key="9">
    <source>
        <dbReference type="PROSITE" id="PS50885"/>
    </source>
</evidence>
<dbReference type="SMART" id="SM00283">
    <property type="entry name" value="MA"/>
    <property type="match status" value="1"/>
</dbReference>
<keyword evidence="7" id="KW-1133">Transmembrane helix</keyword>
<dbReference type="GO" id="GO:0005886">
    <property type="term" value="C:plasma membrane"/>
    <property type="evidence" value="ECO:0007669"/>
    <property type="project" value="TreeGrafter"/>
</dbReference>
<evidence type="ECO:0000256" key="1">
    <source>
        <dbReference type="ARBA" id="ARBA00004370"/>
    </source>
</evidence>
<keyword evidence="2" id="KW-0488">Methylation</keyword>
<dbReference type="OrthoDB" id="9035246at2"/>
<dbReference type="InterPro" id="IPR051310">
    <property type="entry name" value="MCP_chemotaxis"/>
</dbReference>
<evidence type="ECO:0000256" key="2">
    <source>
        <dbReference type="ARBA" id="ARBA00022481"/>
    </source>
</evidence>